<evidence type="ECO:0000256" key="2">
    <source>
        <dbReference type="PIRSR" id="PIRSR620019-2"/>
    </source>
</evidence>
<feature type="region of interest" description="Disordered" evidence="3">
    <location>
        <begin position="198"/>
        <end position="239"/>
    </location>
</feature>
<dbReference type="InterPro" id="IPR020019">
    <property type="entry name" value="AcTrfase_PglD-like"/>
</dbReference>
<organism evidence="4 5">
    <name type="scientific">Georgenia yuyongxinii</name>
    <dbReference type="NCBI Taxonomy" id="2589797"/>
    <lineage>
        <taxon>Bacteria</taxon>
        <taxon>Bacillati</taxon>
        <taxon>Actinomycetota</taxon>
        <taxon>Actinomycetes</taxon>
        <taxon>Micrococcales</taxon>
        <taxon>Bogoriellaceae</taxon>
        <taxon>Georgenia</taxon>
    </lineage>
</organism>
<feature type="site" description="Increases basicity of active site His" evidence="1">
    <location>
        <position position="139"/>
    </location>
</feature>
<dbReference type="Proteomes" id="UP000318693">
    <property type="component" value="Unassembled WGS sequence"/>
</dbReference>
<evidence type="ECO:0000313" key="4">
    <source>
        <dbReference type="EMBL" id="TRW43576.1"/>
    </source>
</evidence>
<feature type="active site" description="Proton acceptor" evidence="1">
    <location>
        <position position="138"/>
    </location>
</feature>
<reference evidence="4 5" key="1">
    <citation type="submission" date="2019-07" db="EMBL/GenBank/DDBJ databases">
        <title>Georgenia wutianyii sp. nov. and Georgenia *** sp. nov. isolated from plateau pika (Ochotona curzoniae) in the Qinghai-Tibet plateau of China.</title>
        <authorList>
            <person name="Tian Z."/>
        </authorList>
    </citation>
    <scope>NUCLEOTIDE SEQUENCE [LARGE SCALE GENOMIC DNA]</scope>
    <source>
        <strain evidence="4 5">Z446</strain>
    </source>
</reference>
<dbReference type="GO" id="GO:0016740">
    <property type="term" value="F:transferase activity"/>
    <property type="evidence" value="ECO:0007669"/>
    <property type="project" value="UniProtKB-KW"/>
</dbReference>
<feature type="binding site" evidence="2">
    <location>
        <position position="69"/>
    </location>
    <ligand>
        <name>substrate</name>
    </ligand>
</feature>
<dbReference type="Pfam" id="PF00132">
    <property type="entry name" value="Hexapep"/>
    <property type="match status" value="1"/>
</dbReference>
<feature type="compositionally biased region" description="Polar residues" evidence="3">
    <location>
        <begin position="230"/>
        <end position="239"/>
    </location>
</feature>
<evidence type="ECO:0000313" key="5">
    <source>
        <dbReference type="Proteomes" id="UP000318693"/>
    </source>
</evidence>
<comment type="caution">
    <text evidence="4">The sequence shown here is derived from an EMBL/GenBank/DDBJ whole genome shotgun (WGS) entry which is preliminary data.</text>
</comment>
<name>A0A552WLF8_9MICO</name>
<dbReference type="PANTHER" id="PTHR43300:SF7">
    <property type="entry name" value="UDP-N-ACETYLBACILLOSAMINE N-ACETYLTRANSFERASE"/>
    <property type="match status" value="1"/>
</dbReference>
<dbReference type="InterPro" id="IPR050179">
    <property type="entry name" value="Trans_hexapeptide_repeat"/>
</dbReference>
<dbReference type="Gene3D" id="3.40.50.20">
    <property type="match status" value="1"/>
</dbReference>
<dbReference type="AlphaFoldDB" id="A0A552WLF8"/>
<dbReference type="RefSeq" id="WP_143419677.1">
    <property type="nucleotide sequence ID" value="NZ_VJXR01000075.1"/>
</dbReference>
<keyword evidence="4" id="KW-0808">Transferase</keyword>
<dbReference type="InterPro" id="IPR011004">
    <property type="entry name" value="Trimer_LpxA-like_sf"/>
</dbReference>
<evidence type="ECO:0000256" key="3">
    <source>
        <dbReference type="SAM" id="MobiDB-lite"/>
    </source>
</evidence>
<gene>
    <name evidence="4" type="ORF">FJ693_17135</name>
</gene>
<proteinExistence type="predicted"/>
<dbReference type="NCBIfam" id="TIGR03570">
    <property type="entry name" value="NeuD_NnaD"/>
    <property type="match status" value="1"/>
</dbReference>
<evidence type="ECO:0000256" key="1">
    <source>
        <dbReference type="PIRSR" id="PIRSR620019-1"/>
    </source>
</evidence>
<dbReference type="EMBL" id="VJXR01000075">
    <property type="protein sequence ID" value="TRW43576.1"/>
    <property type="molecule type" value="Genomic_DNA"/>
</dbReference>
<dbReference type="CDD" id="cd03360">
    <property type="entry name" value="LbH_AT_putative"/>
    <property type="match status" value="1"/>
</dbReference>
<accession>A0A552WLF8</accession>
<dbReference type="Gene3D" id="2.160.10.10">
    <property type="entry name" value="Hexapeptide repeat proteins"/>
    <property type="match status" value="1"/>
</dbReference>
<dbReference type="PANTHER" id="PTHR43300">
    <property type="entry name" value="ACETYLTRANSFERASE"/>
    <property type="match status" value="1"/>
</dbReference>
<keyword evidence="5" id="KW-1185">Reference proteome</keyword>
<dbReference type="InterPro" id="IPR001451">
    <property type="entry name" value="Hexapep"/>
</dbReference>
<sequence length="239" mass="24708">MRAPLLLVAASGLAREVIAVVRATGSHDLIGVLDEDRALRGRDLDGVPVLGGLDHVMSHPAAELVLCPGSGRVRAAIAGRLAIAGVRDRFAVVSHPSVDLPAGCTVGQGSVLLAHVAVTAHVRIGRHVVVMPNATLTHDDVVNDYATLCAGVSLGGNVTVGEGAYVGMNASVRERTRIGPGSTIGMGAAVLQHVPPHETWSGVPARRLQSPDPGDSPRLPTPGRSHRPLDTTSPEGVRR</sequence>
<protein>
    <submittedName>
        <fullName evidence="4">Acetyltransferase</fullName>
    </submittedName>
</protein>
<dbReference type="SUPFAM" id="SSF51161">
    <property type="entry name" value="Trimeric LpxA-like enzymes"/>
    <property type="match status" value="1"/>
</dbReference>